<feature type="transmembrane region" description="Helical" evidence="8">
    <location>
        <begin position="220"/>
        <end position="239"/>
    </location>
</feature>
<dbReference type="PANTHER" id="PTHR32196:SF21">
    <property type="entry name" value="ABC TRANSPORTER PERMEASE PROTEIN YPHD-RELATED"/>
    <property type="match status" value="1"/>
</dbReference>
<evidence type="ECO:0000256" key="6">
    <source>
        <dbReference type="ARBA" id="ARBA00022989"/>
    </source>
</evidence>
<protein>
    <submittedName>
        <fullName evidence="9">Ribose/xylose/arabinose/galactoside ABC-type transport system permease subunit</fullName>
    </submittedName>
</protein>
<dbReference type="InterPro" id="IPR001851">
    <property type="entry name" value="ABC_transp_permease"/>
</dbReference>
<evidence type="ECO:0000256" key="5">
    <source>
        <dbReference type="ARBA" id="ARBA00022692"/>
    </source>
</evidence>
<dbReference type="CDD" id="cd06579">
    <property type="entry name" value="TM_PBP1_transp_AraH_like"/>
    <property type="match status" value="1"/>
</dbReference>
<evidence type="ECO:0000256" key="2">
    <source>
        <dbReference type="ARBA" id="ARBA00022448"/>
    </source>
</evidence>
<dbReference type="PANTHER" id="PTHR32196">
    <property type="entry name" value="ABC TRANSPORTER PERMEASE PROTEIN YPHD-RELATED-RELATED"/>
    <property type="match status" value="1"/>
</dbReference>
<keyword evidence="2" id="KW-0813">Transport</keyword>
<dbReference type="Pfam" id="PF02653">
    <property type="entry name" value="BPD_transp_2"/>
    <property type="match status" value="1"/>
</dbReference>
<evidence type="ECO:0000256" key="8">
    <source>
        <dbReference type="SAM" id="Phobius"/>
    </source>
</evidence>
<accession>A0ABS4G9U9</accession>
<evidence type="ECO:0000256" key="3">
    <source>
        <dbReference type="ARBA" id="ARBA00022475"/>
    </source>
</evidence>
<keyword evidence="6 8" id="KW-1133">Transmembrane helix</keyword>
<evidence type="ECO:0000256" key="4">
    <source>
        <dbReference type="ARBA" id="ARBA00022519"/>
    </source>
</evidence>
<evidence type="ECO:0000313" key="9">
    <source>
        <dbReference type="EMBL" id="MBP1924312.1"/>
    </source>
</evidence>
<dbReference type="Proteomes" id="UP001519342">
    <property type="component" value="Unassembled WGS sequence"/>
</dbReference>
<evidence type="ECO:0000256" key="1">
    <source>
        <dbReference type="ARBA" id="ARBA00004651"/>
    </source>
</evidence>
<evidence type="ECO:0000313" key="10">
    <source>
        <dbReference type="Proteomes" id="UP001519342"/>
    </source>
</evidence>
<keyword evidence="3" id="KW-1003">Cell membrane</keyword>
<feature type="transmembrane region" description="Helical" evidence="8">
    <location>
        <begin position="169"/>
        <end position="187"/>
    </location>
</feature>
<evidence type="ECO:0000256" key="7">
    <source>
        <dbReference type="ARBA" id="ARBA00023136"/>
    </source>
</evidence>
<dbReference type="RefSeq" id="WP_209510083.1">
    <property type="nucleotide sequence ID" value="NZ_JAGGKS010000001.1"/>
</dbReference>
<reference evidence="9 10" key="1">
    <citation type="submission" date="2021-03" db="EMBL/GenBank/DDBJ databases">
        <title>Genomic Encyclopedia of Type Strains, Phase IV (KMG-IV): sequencing the most valuable type-strain genomes for metagenomic binning, comparative biology and taxonomic classification.</title>
        <authorList>
            <person name="Goeker M."/>
        </authorList>
    </citation>
    <scope>NUCLEOTIDE SEQUENCE [LARGE SCALE GENOMIC DNA]</scope>
    <source>
        <strain evidence="9 10">DSM 24004</strain>
    </source>
</reference>
<sequence length="325" mass="34938">MKIINRFVRNDEGVDRSFAQAFLFFVLILLVAFLTSKSPFFFTWNNIRNILDNTSLQLILAIGMTFVISSGGIDLSIGSVVALSGIAIGLMLNAGVPIIVAAMMGVLLGGVLGAFNGFLISEFKIASFVVTIGSMSLYRGISLVITKGQPIYGFPSGFTFFGKGNLGEINPPIVIATLMVILAFLLFKYTKYGQYTLSIGGNEEALRRVGVNIKFYKSSIYVFSGICAGIVGLILTSRLNAAEPNAGFMLETNIIAAVILGGTSMNGGRASLSGTVIACILLSVVRNGLTIMSISSYYQQLFIGFIILLSVSISEIRQRRQLQIN</sequence>
<keyword evidence="7 8" id="KW-0472">Membrane</keyword>
<feature type="transmembrane region" description="Helical" evidence="8">
    <location>
        <begin position="98"/>
        <end position="118"/>
    </location>
</feature>
<comment type="subcellular location">
    <subcellularLocation>
        <location evidence="1">Cell membrane</location>
        <topology evidence="1">Multi-pass membrane protein</topology>
    </subcellularLocation>
</comment>
<name>A0ABS4G9U9_9FIRM</name>
<organism evidence="9 10">
    <name type="scientific">Sedimentibacter acidaminivorans</name>
    <dbReference type="NCBI Taxonomy" id="913099"/>
    <lineage>
        <taxon>Bacteria</taxon>
        <taxon>Bacillati</taxon>
        <taxon>Bacillota</taxon>
        <taxon>Tissierellia</taxon>
        <taxon>Sedimentibacter</taxon>
    </lineage>
</organism>
<gene>
    <name evidence="9" type="ORF">J2Z76_000165</name>
</gene>
<comment type="caution">
    <text evidence="9">The sequence shown here is derived from an EMBL/GenBank/DDBJ whole genome shotgun (WGS) entry which is preliminary data.</text>
</comment>
<keyword evidence="10" id="KW-1185">Reference proteome</keyword>
<keyword evidence="4" id="KW-0997">Cell inner membrane</keyword>
<feature type="transmembrane region" description="Helical" evidence="8">
    <location>
        <begin position="21"/>
        <end position="44"/>
    </location>
</feature>
<dbReference type="EMBL" id="JAGGKS010000001">
    <property type="protein sequence ID" value="MBP1924312.1"/>
    <property type="molecule type" value="Genomic_DNA"/>
</dbReference>
<keyword evidence="5 8" id="KW-0812">Transmembrane</keyword>
<proteinExistence type="predicted"/>
<feature type="transmembrane region" description="Helical" evidence="8">
    <location>
        <begin position="297"/>
        <end position="316"/>
    </location>
</feature>